<gene>
    <name evidence="1" type="ORF">MAM_08357</name>
</gene>
<protein>
    <submittedName>
        <fullName evidence="1">FAD binding domain protein</fullName>
    </submittedName>
</protein>
<accession>A0A0B2WIY1</accession>
<dbReference type="Proteomes" id="UP000030816">
    <property type="component" value="Unassembled WGS sequence"/>
</dbReference>
<dbReference type="EMBL" id="AZHE01000052">
    <property type="protein sequence ID" value="KHN93793.1"/>
    <property type="molecule type" value="Genomic_DNA"/>
</dbReference>
<reference evidence="1 2" key="1">
    <citation type="journal article" date="2014" name="Proc. Natl. Acad. Sci. U.S.A.">
        <title>Trajectory and genomic determinants of fungal-pathogen speciation and host adaptation.</title>
        <authorList>
            <person name="Hu X."/>
            <person name="Xiao G."/>
            <person name="Zheng P."/>
            <person name="Shang Y."/>
            <person name="Su Y."/>
            <person name="Zhang X."/>
            <person name="Liu X."/>
            <person name="Zhan S."/>
            <person name="St Leger R.J."/>
            <person name="Wang C."/>
        </authorList>
    </citation>
    <scope>NUCLEOTIDE SEQUENCE [LARGE SCALE GENOMIC DNA]</scope>
    <source>
        <strain evidence="1 2">ARSEF 1941</strain>
    </source>
</reference>
<dbReference type="STRING" id="1081103.A0A0B2WIY1"/>
<comment type="caution">
    <text evidence="1">The sequence shown here is derived from an EMBL/GenBank/DDBJ whole genome shotgun (WGS) entry which is preliminary data.</text>
</comment>
<proteinExistence type="predicted"/>
<name>A0A0B2WIY1_METAS</name>
<dbReference type="GeneID" id="63742812"/>
<dbReference type="RefSeq" id="XP_040674859.1">
    <property type="nucleotide sequence ID" value="XM_040827155.1"/>
</dbReference>
<evidence type="ECO:0000313" key="1">
    <source>
        <dbReference type="EMBL" id="KHN93793.1"/>
    </source>
</evidence>
<dbReference type="AlphaFoldDB" id="A0A0B2WIY1"/>
<dbReference type="HOGENOM" id="CLU_1261778_0_0_1"/>
<evidence type="ECO:0000313" key="2">
    <source>
        <dbReference type="Proteomes" id="UP000030816"/>
    </source>
</evidence>
<keyword evidence="2" id="KW-1185">Reference proteome</keyword>
<organism evidence="1 2">
    <name type="scientific">Metarhizium album (strain ARSEF 1941)</name>
    <dbReference type="NCBI Taxonomy" id="1081103"/>
    <lineage>
        <taxon>Eukaryota</taxon>
        <taxon>Fungi</taxon>
        <taxon>Dikarya</taxon>
        <taxon>Ascomycota</taxon>
        <taxon>Pezizomycotina</taxon>
        <taxon>Sordariomycetes</taxon>
        <taxon>Hypocreomycetidae</taxon>
        <taxon>Hypocreales</taxon>
        <taxon>Clavicipitaceae</taxon>
        <taxon>Metarhizium</taxon>
    </lineage>
</organism>
<dbReference type="OrthoDB" id="10029326at2759"/>
<sequence length="219" mass="24444">MVTRLHAVKDYLHHTTAHHILPNAGDLTLLVDLASENWIGAVKLEYMAVPKRSLAGTMPFNPQQGMGNNENLLFRALAALPLLFLIALRYCRPLSAPKALLPWQMLLSESFDVPFLNLKVADFGTIYAVILIESARRANLMTPPALPSWFGLGCQLAPAEMFLSLYFFTYEVWRRHLCVHGVGGDGGVFHKHQVLLQSRNVCILHECEAASFDSYNGLL</sequence>